<gene>
    <name evidence="1" type="ORF">GCM10011375_04210</name>
</gene>
<protein>
    <submittedName>
        <fullName evidence="1">Uncharacterized protein</fullName>
    </submittedName>
</protein>
<comment type="caution">
    <text evidence="1">The sequence shown here is derived from an EMBL/GenBank/DDBJ whole genome shotgun (WGS) entry which is preliminary data.</text>
</comment>
<organism evidence="1 2">
    <name type="scientific">Hymenobacter qilianensis</name>
    <dbReference type="NCBI Taxonomy" id="1385715"/>
    <lineage>
        <taxon>Bacteria</taxon>
        <taxon>Pseudomonadati</taxon>
        <taxon>Bacteroidota</taxon>
        <taxon>Cytophagia</taxon>
        <taxon>Cytophagales</taxon>
        <taxon>Hymenobacteraceae</taxon>
        <taxon>Hymenobacter</taxon>
    </lineage>
</organism>
<accession>A0ACB5PM05</accession>
<dbReference type="Proteomes" id="UP000605392">
    <property type="component" value="Unassembled WGS sequence"/>
</dbReference>
<evidence type="ECO:0000313" key="1">
    <source>
        <dbReference type="EMBL" id="GGF51919.1"/>
    </source>
</evidence>
<proteinExistence type="predicted"/>
<name>A0ACB5PM05_9BACT</name>
<keyword evidence="2" id="KW-1185">Reference proteome</keyword>
<dbReference type="EMBL" id="BMFN01000001">
    <property type="protein sequence ID" value="GGF51919.1"/>
    <property type="molecule type" value="Genomic_DNA"/>
</dbReference>
<evidence type="ECO:0000313" key="2">
    <source>
        <dbReference type="Proteomes" id="UP000605392"/>
    </source>
</evidence>
<sequence>MRLILTTLLLGLTVSETFAQTKAAMSSPVAPAVSALSSPMRTYALRLAPGQDLRQQLQAFAQAYQIKAATIITGVGSLTTVRLRLANQPGSTEYKGHFEVVSLVGTLSVNGSHLHLAVADSAGQTIGGHLVDGNLVYTTMELVIGVLEELDFRRETDPVSTYQELVVYPAEVRKKMTIDKPKK</sequence>
<reference evidence="1 2" key="1">
    <citation type="journal article" date="2019" name="Int. J. Syst. Evol. Microbiol.">
        <title>The Global Catalogue of Microorganisms (GCM) 10K type strain sequencing project: providing services to taxonomists for standard genome sequencing and annotation.</title>
        <authorList>
            <consortium name="The Broad Institute Genomics Platform"/>
            <consortium name="The Broad Institute Genome Sequencing Center for Infectious Disease"/>
            <person name="Wu L."/>
            <person name="Ma J."/>
        </authorList>
    </citation>
    <scope>NUCLEOTIDE SEQUENCE [LARGE SCALE GENOMIC DNA]</scope>
    <source>
        <strain evidence="1 2">CGMCC 1.12720</strain>
    </source>
</reference>